<dbReference type="RefSeq" id="WP_190835243.1">
    <property type="nucleotide sequence ID" value="NZ_CAWPPI010000088.1"/>
</dbReference>
<evidence type="ECO:0000313" key="1">
    <source>
        <dbReference type="EMBL" id="MBD2776170.1"/>
    </source>
</evidence>
<accession>A0A8J6XQ50</accession>
<organism evidence="1 2">
    <name type="scientific">Iningainema tapete BLCC-T55</name>
    <dbReference type="NCBI Taxonomy" id="2748662"/>
    <lineage>
        <taxon>Bacteria</taxon>
        <taxon>Bacillati</taxon>
        <taxon>Cyanobacteriota</taxon>
        <taxon>Cyanophyceae</taxon>
        <taxon>Nostocales</taxon>
        <taxon>Scytonemataceae</taxon>
        <taxon>Iningainema tapete</taxon>
    </lineage>
</organism>
<comment type="caution">
    <text evidence="1">The sequence shown here is derived from an EMBL/GenBank/DDBJ whole genome shotgun (WGS) entry which is preliminary data.</text>
</comment>
<protein>
    <submittedName>
        <fullName evidence="1">Uncharacterized protein</fullName>
    </submittedName>
</protein>
<proteinExistence type="predicted"/>
<reference evidence="1" key="1">
    <citation type="submission" date="2020-09" db="EMBL/GenBank/DDBJ databases">
        <title>Iningainema tapete sp. nov. (Scytonemataceae, Cyanobacteria) from greenhouses in central Florida (USA) produces two types of nodularin with biosynthetic potential for microcystin-LR and anabaenopeptins.</title>
        <authorList>
            <person name="Berthold D.E."/>
            <person name="Lefler F.W."/>
            <person name="Huang I.-S."/>
            <person name="Abdulla H."/>
            <person name="Zimba P.V."/>
            <person name="Laughinghouse H.D. IV."/>
        </authorList>
    </citation>
    <scope>NUCLEOTIDE SEQUENCE</scope>
    <source>
        <strain evidence="1">BLCCT55</strain>
    </source>
</reference>
<sequence>MAFPAGGWERGDEERRGAWEREMFLAGATAGFVRVAAPFRVWRKTKMLPRLR</sequence>
<evidence type="ECO:0000313" key="2">
    <source>
        <dbReference type="Proteomes" id="UP000629098"/>
    </source>
</evidence>
<keyword evidence="2" id="KW-1185">Reference proteome</keyword>
<dbReference type="Proteomes" id="UP000629098">
    <property type="component" value="Unassembled WGS sequence"/>
</dbReference>
<name>A0A8J6XQ50_9CYAN</name>
<dbReference type="AlphaFoldDB" id="A0A8J6XQ50"/>
<dbReference type="EMBL" id="JACXAE010000088">
    <property type="protein sequence ID" value="MBD2776170.1"/>
    <property type="molecule type" value="Genomic_DNA"/>
</dbReference>
<gene>
    <name evidence="1" type="ORF">ICL16_29955</name>
</gene>